<evidence type="ECO:0008006" key="10">
    <source>
        <dbReference type="Google" id="ProtNLM"/>
    </source>
</evidence>
<keyword evidence="3" id="KW-0132">Cell division</keyword>
<evidence type="ECO:0000256" key="5">
    <source>
        <dbReference type="ARBA" id="ARBA00023242"/>
    </source>
</evidence>
<evidence type="ECO:0000313" key="9">
    <source>
        <dbReference type="Proteomes" id="UP001321473"/>
    </source>
</evidence>
<dbReference type="GO" id="GO:0000776">
    <property type="term" value="C:kinetochore"/>
    <property type="evidence" value="ECO:0007669"/>
    <property type="project" value="TreeGrafter"/>
</dbReference>
<protein>
    <recommendedName>
        <fullName evidence="10">Paramyosin</fullName>
    </recommendedName>
</protein>
<keyword evidence="5" id="KW-0539">Nucleus</keyword>
<comment type="similarity">
    <text evidence="2">Belongs to the MAD1 family.</text>
</comment>
<reference evidence="8 9" key="1">
    <citation type="journal article" date="2023" name="Arcadia Sci">
        <title>De novo assembly of a long-read Amblyomma americanum tick genome.</title>
        <authorList>
            <person name="Chou S."/>
            <person name="Poskanzer K.E."/>
            <person name="Rollins M."/>
            <person name="Thuy-Boun P.S."/>
        </authorList>
    </citation>
    <scope>NUCLEOTIDE SEQUENCE [LARGE SCALE GENOMIC DNA]</scope>
    <source>
        <strain evidence="8">F_SG_1</strain>
        <tissue evidence="8">Salivary glands</tissue>
    </source>
</reference>
<sequence length="699" mass="80719">MSSVLENTRVLRALRDLENMFGPPEESSAEDDTIARQLYFGESISDTRTDISGSSETKSAEAEIRALKMELLQCKAEIRRLSMERDEEEPARKTLVLGYSHDLEVLQDHLQKERDLNADLKQQLVRALKEDAESRAQVTQLRQQMSNQVSELQERWRHSQARCLELQQQLDQRTESAQETTFALEGEVKRLSASQVMLRTSLEEAKDQIEILKRHVREKELLISHLQSENTELRKAEAKAKELQRRLDELKEAEELSRIMKDELKRLPAVEKELAKLQEEVEQHRRARMNVHLIQERLLAAQSNSTKLNELQTLCSQQQLSLEQLRAELDVWKELAAEPHCLTSPRAVLQCLADLRRSELALTERQSKLLAENEMLRTKAETSSQELRRSHAKLVKSQSQFDEQTALLRRMQRRLLLVGKEKEACRAMIESYQKEAGPDWPQAAARQVQFLENVLTDYRHSLEQAEKELEELRNRRMLECSSASVEVQTDEVQFADSPAEDCGFRVVHLVDNPLEIAFRQRVENVTKLEEEIERLRARVKVLEEFGCSQDVTAQVQLKLDQDGALPDRKTLQEQLASAEAKNRRLVDAFRRTSQDFRQGCYTLTGYRIDVLSQGHYKLTHKYADSPDDYLLFQNTQENMNVLETDYMRQLDGLASTYLENSSASKTTWKNHSYEAADCSLHYSPRHTPSAINVAHQSLG</sequence>
<evidence type="ECO:0000256" key="7">
    <source>
        <dbReference type="SAM" id="Coils"/>
    </source>
</evidence>
<comment type="subcellular location">
    <subcellularLocation>
        <location evidence="1">Nucleus</location>
    </subcellularLocation>
</comment>
<feature type="coiled-coil region" evidence="7">
    <location>
        <begin position="202"/>
        <end position="335"/>
    </location>
</feature>
<dbReference type="Gene3D" id="6.10.250.90">
    <property type="match status" value="1"/>
</dbReference>
<evidence type="ECO:0000256" key="4">
    <source>
        <dbReference type="ARBA" id="ARBA00022776"/>
    </source>
</evidence>
<evidence type="ECO:0000256" key="2">
    <source>
        <dbReference type="ARBA" id="ARBA00008029"/>
    </source>
</evidence>
<dbReference type="Gene3D" id="1.20.5.170">
    <property type="match status" value="1"/>
</dbReference>
<dbReference type="PANTHER" id="PTHR23168">
    <property type="entry name" value="MITOTIC SPINDLE ASSEMBLY CHECKPOINT PROTEIN MAD1 MITOTIC ARREST DEFICIENT-LIKE PROTEIN 1"/>
    <property type="match status" value="1"/>
</dbReference>
<gene>
    <name evidence="8" type="ORF">V5799_019168</name>
</gene>
<dbReference type="Pfam" id="PF05557">
    <property type="entry name" value="MAD"/>
    <property type="match status" value="1"/>
</dbReference>
<dbReference type="GO" id="GO:0005635">
    <property type="term" value="C:nuclear envelope"/>
    <property type="evidence" value="ECO:0007669"/>
    <property type="project" value="TreeGrafter"/>
</dbReference>
<dbReference type="PANTHER" id="PTHR23168:SF0">
    <property type="entry name" value="MITOTIC SPINDLE ASSEMBLY CHECKPOINT PROTEIN MAD1"/>
    <property type="match status" value="1"/>
</dbReference>
<dbReference type="GO" id="GO:0007094">
    <property type="term" value="P:mitotic spindle assembly checkpoint signaling"/>
    <property type="evidence" value="ECO:0007669"/>
    <property type="project" value="InterPro"/>
</dbReference>
<accession>A0AAQ4EY24</accession>
<proteinExistence type="inferred from homology"/>
<feature type="coiled-coil region" evidence="7">
    <location>
        <begin position="448"/>
        <end position="482"/>
    </location>
</feature>
<dbReference type="GO" id="GO:0051301">
    <property type="term" value="P:cell division"/>
    <property type="evidence" value="ECO:0007669"/>
    <property type="project" value="UniProtKB-KW"/>
</dbReference>
<dbReference type="GO" id="GO:0072686">
    <property type="term" value="C:mitotic spindle"/>
    <property type="evidence" value="ECO:0007669"/>
    <property type="project" value="TreeGrafter"/>
</dbReference>
<evidence type="ECO:0000313" key="8">
    <source>
        <dbReference type="EMBL" id="KAK8779492.1"/>
    </source>
</evidence>
<evidence type="ECO:0000256" key="6">
    <source>
        <dbReference type="ARBA" id="ARBA00023306"/>
    </source>
</evidence>
<name>A0AAQ4EY24_AMBAM</name>
<dbReference type="EMBL" id="JARKHS020009775">
    <property type="protein sequence ID" value="KAK8779492.1"/>
    <property type="molecule type" value="Genomic_DNA"/>
</dbReference>
<evidence type="ECO:0000256" key="3">
    <source>
        <dbReference type="ARBA" id="ARBA00022618"/>
    </source>
</evidence>
<dbReference type="InterPro" id="IPR008672">
    <property type="entry name" value="Mad1"/>
</dbReference>
<feature type="coiled-coil region" evidence="7">
    <location>
        <begin position="57"/>
        <end position="155"/>
    </location>
</feature>
<comment type="caution">
    <text evidence="8">The sequence shown here is derived from an EMBL/GenBank/DDBJ whole genome shotgun (WGS) entry which is preliminary data.</text>
</comment>
<dbReference type="GO" id="GO:0051315">
    <property type="term" value="P:attachment of mitotic spindle microtubules to kinetochore"/>
    <property type="evidence" value="ECO:0007669"/>
    <property type="project" value="TreeGrafter"/>
</dbReference>
<keyword evidence="6" id="KW-0131">Cell cycle</keyword>
<dbReference type="SUPFAM" id="SSF75704">
    <property type="entry name" value="Mitotic arrest deficient-like 1, Mad1"/>
    <property type="match status" value="1"/>
</dbReference>
<organism evidence="8 9">
    <name type="scientific">Amblyomma americanum</name>
    <name type="common">Lone star tick</name>
    <dbReference type="NCBI Taxonomy" id="6943"/>
    <lineage>
        <taxon>Eukaryota</taxon>
        <taxon>Metazoa</taxon>
        <taxon>Ecdysozoa</taxon>
        <taxon>Arthropoda</taxon>
        <taxon>Chelicerata</taxon>
        <taxon>Arachnida</taxon>
        <taxon>Acari</taxon>
        <taxon>Parasitiformes</taxon>
        <taxon>Ixodida</taxon>
        <taxon>Ixodoidea</taxon>
        <taxon>Ixodidae</taxon>
        <taxon>Amblyomminae</taxon>
        <taxon>Amblyomma</taxon>
    </lineage>
</organism>
<evidence type="ECO:0000256" key="1">
    <source>
        <dbReference type="ARBA" id="ARBA00004123"/>
    </source>
</evidence>
<dbReference type="Proteomes" id="UP001321473">
    <property type="component" value="Unassembled WGS sequence"/>
</dbReference>
<keyword evidence="4" id="KW-0498">Mitosis</keyword>
<dbReference type="AlphaFoldDB" id="A0AAQ4EY24"/>
<feature type="coiled-coil region" evidence="7">
    <location>
        <begin position="518"/>
        <end position="588"/>
    </location>
</feature>
<keyword evidence="9" id="KW-1185">Reference proteome</keyword>
<dbReference type="Gene3D" id="3.30.457.60">
    <property type="match status" value="1"/>
</dbReference>
<keyword evidence="7" id="KW-0175">Coiled coil</keyword>